<proteinExistence type="predicted"/>
<name>A0ACC2KT83_PERAE</name>
<dbReference type="Proteomes" id="UP001234297">
    <property type="component" value="Chromosome 11"/>
</dbReference>
<dbReference type="EMBL" id="CM056819">
    <property type="protein sequence ID" value="KAJ8624002.1"/>
    <property type="molecule type" value="Genomic_DNA"/>
</dbReference>
<accession>A0ACC2KT83</accession>
<gene>
    <name evidence="1" type="ORF">MRB53_032532</name>
</gene>
<evidence type="ECO:0000313" key="1">
    <source>
        <dbReference type="EMBL" id="KAJ8624002.1"/>
    </source>
</evidence>
<organism evidence="1 2">
    <name type="scientific">Persea americana</name>
    <name type="common">Avocado</name>
    <dbReference type="NCBI Taxonomy" id="3435"/>
    <lineage>
        <taxon>Eukaryota</taxon>
        <taxon>Viridiplantae</taxon>
        <taxon>Streptophyta</taxon>
        <taxon>Embryophyta</taxon>
        <taxon>Tracheophyta</taxon>
        <taxon>Spermatophyta</taxon>
        <taxon>Magnoliopsida</taxon>
        <taxon>Magnoliidae</taxon>
        <taxon>Laurales</taxon>
        <taxon>Lauraceae</taxon>
        <taxon>Persea</taxon>
    </lineage>
</organism>
<sequence length="241" mass="25543">MASADCGPNMMRLSLPRYCKATGHVIEECRKKARNSTSYNYVQTSPGTSTVSSAPIAYAVTTPQYASSGFSGSLQYDSFSQPGSSQSASPAPLTHEMVNQMIINALASMNIAGTDSSLSNTWYLDSGASNHMTSSPITLQNVIPYTGHLTVQATNGDHLPITSVGDTPGPLPLTNVFVSPHLATNWVSVGQLVENNYNVSFSSSGCVVQDQESGEVIVRGPKHGGLFPLPMSSIIENKTLH</sequence>
<reference evidence="1 2" key="1">
    <citation type="journal article" date="2022" name="Hortic Res">
        <title>A haplotype resolved chromosomal level avocado genome allows analysis of novel avocado genes.</title>
        <authorList>
            <person name="Nath O."/>
            <person name="Fletcher S.J."/>
            <person name="Hayward A."/>
            <person name="Shaw L.M."/>
            <person name="Masouleh A.K."/>
            <person name="Furtado A."/>
            <person name="Henry R.J."/>
            <person name="Mitter N."/>
        </authorList>
    </citation>
    <scope>NUCLEOTIDE SEQUENCE [LARGE SCALE GENOMIC DNA]</scope>
    <source>
        <strain evidence="2">cv. Hass</strain>
    </source>
</reference>
<evidence type="ECO:0000313" key="2">
    <source>
        <dbReference type="Proteomes" id="UP001234297"/>
    </source>
</evidence>
<protein>
    <submittedName>
        <fullName evidence="1">Uncharacterized protein</fullName>
    </submittedName>
</protein>
<comment type="caution">
    <text evidence="1">The sequence shown here is derived from an EMBL/GenBank/DDBJ whole genome shotgun (WGS) entry which is preliminary data.</text>
</comment>
<keyword evidence="2" id="KW-1185">Reference proteome</keyword>